<protein>
    <submittedName>
        <fullName evidence="2">Uncharacterized protein</fullName>
    </submittedName>
</protein>
<gene>
    <name evidence="2" type="ORF">LTR25_008872</name>
</gene>
<feature type="region of interest" description="Disordered" evidence="1">
    <location>
        <begin position="140"/>
        <end position="176"/>
    </location>
</feature>
<accession>A0AAV9PZS5</accession>
<organism evidence="2 3">
    <name type="scientific">Vermiconidia calcicola</name>
    <dbReference type="NCBI Taxonomy" id="1690605"/>
    <lineage>
        <taxon>Eukaryota</taxon>
        <taxon>Fungi</taxon>
        <taxon>Dikarya</taxon>
        <taxon>Ascomycota</taxon>
        <taxon>Pezizomycotina</taxon>
        <taxon>Dothideomycetes</taxon>
        <taxon>Dothideomycetidae</taxon>
        <taxon>Mycosphaerellales</taxon>
        <taxon>Extremaceae</taxon>
        <taxon>Vermiconidia</taxon>
    </lineage>
</organism>
<name>A0AAV9PZS5_9PEZI</name>
<feature type="region of interest" description="Disordered" evidence="1">
    <location>
        <begin position="98"/>
        <end position="121"/>
    </location>
</feature>
<sequence length="176" mass="19002">MTSISGDQLAELPTADMITLLFKCHKTITVLSVLPDRPFSEIKALLLAALQSRNLTTIPNSDVPLPEDPDNLEFGVLADKKDASKGWVPLTIKEQEIKGPKATKKKTGGDKSVLNESPLGAGLADGSWVAYRLKAKSNLSEDVDMEGAEGTPDIQLREDPGWDVVLPSFDDEADES</sequence>
<proteinExistence type="predicted"/>
<dbReference type="Proteomes" id="UP001345827">
    <property type="component" value="Unassembled WGS sequence"/>
</dbReference>
<keyword evidence="3" id="KW-1185">Reference proteome</keyword>
<evidence type="ECO:0000256" key="1">
    <source>
        <dbReference type="SAM" id="MobiDB-lite"/>
    </source>
</evidence>
<dbReference type="AlphaFoldDB" id="A0AAV9PZS5"/>
<evidence type="ECO:0000313" key="2">
    <source>
        <dbReference type="EMBL" id="KAK5531015.1"/>
    </source>
</evidence>
<dbReference type="EMBL" id="JAXLQG010000018">
    <property type="protein sequence ID" value="KAK5531015.1"/>
    <property type="molecule type" value="Genomic_DNA"/>
</dbReference>
<comment type="caution">
    <text evidence="2">The sequence shown here is derived from an EMBL/GenBank/DDBJ whole genome shotgun (WGS) entry which is preliminary data.</text>
</comment>
<reference evidence="2 3" key="1">
    <citation type="submission" date="2023-06" db="EMBL/GenBank/DDBJ databases">
        <title>Black Yeasts Isolated from many extreme environments.</title>
        <authorList>
            <person name="Coleine C."/>
            <person name="Stajich J.E."/>
            <person name="Selbmann L."/>
        </authorList>
    </citation>
    <scope>NUCLEOTIDE SEQUENCE [LARGE SCALE GENOMIC DNA]</scope>
    <source>
        <strain evidence="2 3">CCFEE 5887</strain>
    </source>
</reference>
<evidence type="ECO:0000313" key="3">
    <source>
        <dbReference type="Proteomes" id="UP001345827"/>
    </source>
</evidence>